<dbReference type="CDD" id="cd00303">
    <property type="entry name" value="retropepsin_like"/>
    <property type="match status" value="1"/>
</dbReference>
<dbReference type="PANTHER" id="PTHR35046">
    <property type="entry name" value="ZINC KNUCKLE (CCHC-TYPE) FAMILY PROTEIN"/>
    <property type="match status" value="1"/>
</dbReference>
<evidence type="ECO:0000313" key="3">
    <source>
        <dbReference type="EMBL" id="CAH1422619.1"/>
    </source>
</evidence>
<keyword evidence="1" id="KW-0175">Coiled coil</keyword>
<dbReference type="Proteomes" id="UP001157418">
    <property type="component" value="Unassembled WGS sequence"/>
</dbReference>
<organism evidence="3 4">
    <name type="scientific">Lactuca virosa</name>
    <dbReference type="NCBI Taxonomy" id="75947"/>
    <lineage>
        <taxon>Eukaryota</taxon>
        <taxon>Viridiplantae</taxon>
        <taxon>Streptophyta</taxon>
        <taxon>Embryophyta</taxon>
        <taxon>Tracheophyta</taxon>
        <taxon>Spermatophyta</taxon>
        <taxon>Magnoliopsida</taxon>
        <taxon>eudicotyledons</taxon>
        <taxon>Gunneridae</taxon>
        <taxon>Pentapetalae</taxon>
        <taxon>asterids</taxon>
        <taxon>campanulids</taxon>
        <taxon>Asterales</taxon>
        <taxon>Asteraceae</taxon>
        <taxon>Cichorioideae</taxon>
        <taxon>Cichorieae</taxon>
        <taxon>Lactucinae</taxon>
        <taxon>Lactuca</taxon>
    </lineage>
</organism>
<evidence type="ECO:0000259" key="2">
    <source>
        <dbReference type="Pfam" id="PF24626"/>
    </source>
</evidence>
<protein>
    <recommendedName>
        <fullName evidence="2">Tf2-1-like SH3-like domain-containing protein</fullName>
    </recommendedName>
</protein>
<dbReference type="PANTHER" id="PTHR35046:SF9">
    <property type="entry name" value="RNA-DIRECTED DNA POLYMERASE"/>
    <property type="match status" value="1"/>
</dbReference>
<gene>
    <name evidence="3" type="ORF">LVIROSA_LOCUS9940</name>
</gene>
<comment type="caution">
    <text evidence="3">The sequence shown here is derived from an EMBL/GenBank/DDBJ whole genome shotgun (WGS) entry which is preliminary data.</text>
</comment>
<evidence type="ECO:0000313" key="4">
    <source>
        <dbReference type="Proteomes" id="UP001157418"/>
    </source>
</evidence>
<reference evidence="3 4" key="1">
    <citation type="submission" date="2022-01" db="EMBL/GenBank/DDBJ databases">
        <authorList>
            <person name="Xiong W."/>
            <person name="Schranz E."/>
        </authorList>
    </citation>
    <scope>NUCLEOTIDE SEQUENCE [LARGE SCALE GENOMIC DNA]</scope>
</reference>
<name>A0AAU9M431_9ASTR</name>
<dbReference type="AlphaFoldDB" id="A0AAU9M431"/>
<evidence type="ECO:0000256" key="1">
    <source>
        <dbReference type="SAM" id="Coils"/>
    </source>
</evidence>
<feature type="coiled-coil region" evidence="1">
    <location>
        <begin position="279"/>
        <end position="306"/>
    </location>
</feature>
<dbReference type="InterPro" id="IPR056924">
    <property type="entry name" value="SH3_Tf2-1"/>
</dbReference>
<dbReference type="EMBL" id="CAKMRJ010001112">
    <property type="protein sequence ID" value="CAH1422619.1"/>
    <property type="molecule type" value="Genomic_DNA"/>
</dbReference>
<accession>A0AAU9M431</accession>
<dbReference type="Pfam" id="PF24626">
    <property type="entry name" value="SH3_Tf2-1"/>
    <property type="match status" value="1"/>
</dbReference>
<sequence length="430" mass="49653">MRLQCKCDLNETDEQQEAQYINGFKYNIQDSMGLQPIWYVDQAPNLALKAERLMSRPTYDPLRSTNETTYSEEFNEDVDKYAEVEDNYSCENLVSKALVSHLNLTIEPHPRPYQIGWIKKGPTIKVTDICRLPISIGKTYKEEVIYDVLEMVTCHVLLGRLWQHDVDATHKGRKNMYIFTWEGEKIVVLPTGNNGPSVSKSEGKALLTIIESHHELYADTKETGLTFAPVVKGAEEEQTNEVHEKKPKMCDAVYKTPPRSVVDLVELLGKNDDKANKIIEDMQKTHEEVREKISQSNAKYKETADKHRRPKLFEVGDEVMVYLRKERFPVGTYSKLSQEKNGPYNILWKINDNAYIVDLPNSVSTSKTFNVSDIYKYYSQEESMYFENLRPSSSQSRGNDAEHIDDLVEAFMVKWEKDKRGQKKLNLKQA</sequence>
<proteinExistence type="predicted"/>
<keyword evidence="4" id="KW-1185">Reference proteome</keyword>
<feature type="domain" description="Tf2-1-like SH3-like" evidence="2">
    <location>
        <begin position="316"/>
        <end position="377"/>
    </location>
</feature>